<dbReference type="Gene3D" id="3.90.1530.10">
    <property type="entry name" value="Conserved hypothetical protein from pyrococcus furiosus pfu- 392566-001, ParB domain"/>
    <property type="match status" value="1"/>
</dbReference>
<feature type="domain" description="ParB-like N-terminal" evidence="2">
    <location>
        <begin position="62"/>
        <end position="153"/>
    </location>
</feature>
<dbReference type="Pfam" id="PF02195">
    <property type="entry name" value="ParB_N"/>
    <property type="match status" value="1"/>
</dbReference>
<dbReference type="SMART" id="SM00470">
    <property type="entry name" value="ParB"/>
    <property type="match status" value="1"/>
</dbReference>
<dbReference type="EMBL" id="CP063458">
    <property type="protein sequence ID" value="QOV89757.1"/>
    <property type="molecule type" value="Genomic_DNA"/>
</dbReference>
<accession>A0A7M2WW28</accession>
<dbReference type="RefSeq" id="WP_206292816.1">
    <property type="nucleotide sequence ID" value="NZ_CP063458.1"/>
</dbReference>
<keyword evidence="4" id="KW-1185">Reference proteome</keyword>
<dbReference type="SUPFAM" id="SSF110849">
    <property type="entry name" value="ParB/Sulfiredoxin"/>
    <property type="match status" value="1"/>
</dbReference>
<dbReference type="Proteomes" id="UP000593765">
    <property type="component" value="Chromosome"/>
</dbReference>
<protein>
    <submittedName>
        <fullName evidence="3">ParB-like nuclease domain-containing protein</fullName>
    </submittedName>
</protein>
<name>A0A7M2WW28_9BACT</name>
<evidence type="ECO:0000313" key="4">
    <source>
        <dbReference type="Proteomes" id="UP000593765"/>
    </source>
</evidence>
<evidence type="ECO:0000313" key="3">
    <source>
        <dbReference type="EMBL" id="QOV89757.1"/>
    </source>
</evidence>
<organism evidence="3 4">
    <name type="scientific">Humisphaera borealis</name>
    <dbReference type="NCBI Taxonomy" id="2807512"/>
    <lineage>
        <taxon>Bacteria</taxon>
        <taxon>Pseudomonadati</taxon>
        <taxon>Planctomycetota</taxon>
        <taxon>Phycisphaerae</taxon>
        <taxon>Tepidisphaerales</taxon>
        <taxon>Tepidisphaeraceae</taxon>
        <taxon>Humisphaera</taxon>
    </lineage>
</organism>
<sequence length="345" mass="36822">MTLSSDDCPNKPADAPVPPVEACPSVEPNTAADLPGDPSAGPPAPDPVEELDRLLNSPRPPVEVPILDLLPVDRGMQVREGCNPDAVSNYATAMNRGDALPPIRVIKDRGRVRVFDGFHRLDAAISLGRESVACTVYEISRNQAELLAIRSNVVHGRVLGNAEKAAAVNKMLAGSNSTWSDNHIAGLCGVSAALVAARRKLSGAKSPTRTAVRRGVPYQMRVDKIGRATKSRAPAVNAPPASVQPRSTAIRVADQFQKLEVWGQRAGDDEWRSLVVAMSDHGAPLTTAIETMSSQFSTLQSATLSPVQVGAARASLEAFDAAFQQYLERLDAVMKRQGIEACREP</sequence>
<feature type="region of interest" description="Disordered" evidence="1">
    <location>
        <begin position="1"/>
        <end position="47"/>
    </location>
</feature>
<dbReference type="InterPro" id="IPR036086">
    <property type="entry name" value="ParB/Sulfiredoxin_sf"/>
</dbReference>
<proteinExistence type="predicted"/>
<reference evidence="3 4" key="1">
    <citation type="submission" date="2020-10" db="EMBL/GenBank/DDBJ databases">
        <title>Wide distribution of Phycisphaera-like planctomycetes from WD2101 soil group in peatlands and genome analysis of the first cultivated representative.</title>
        <authorList>
            <person name="Dedysh S.N."/>
            <person name="Beletsky A.V."/>
            <person name="Ivanova A."/>
            <person name="Kulichevskaya I.S."/>
            <person name="Suzina N.E."/>
            <person name="Philippov D.A."/>
            <person name="Rakitin A.L."/>
            <person name="Mardanov A.V."/>
            <person name="Ravin N.V."/>
        </authorList>
    </citation>
    <scope>NUCLEOTIDE SEQUENCE [LARGE SCALE GENOMIC DNA]</scope>
    <source>
        <strain evidence="3 4">M1803</strain>
    </source>
</reference>
<gene>
    <name evidence="3" type="ORF">IPV69_26840</name>
</gene>
<dbReference type="KEGG" id="hbs:IPV69_26840"/>
<evidence type="ECO:0000259" key="2">
    <source>
        <dbReference type="SMART" id="SM00470"/>
    </source>
</evidence>
<dbReference type="InterPro" id="IPR003115">
    <property type="entry name" value="ParB_N"/>
</dbReference>
<dbReference type="AlphaFoldDB" id="A0A7M2WW28"/>
<evidence type="ECO:0000256" key="1">
    <source>
        <dbReference type="SAM" id="MobiDB-lite"/>
    </source>
</evidence>